<dbReference type="PANTHER" id="PTHR30239">
    <property type="entry name" value="ACETOLACTATE SYNTHASE SMALL SUBUNIT"/>
    <property type="match status" value="1"/>
</dbReference>
<evidence type="ECO:0000313" key="6">
    <source>
        <dbReference type="Proteomes" id="UP001157946"/>
    </source>
</evidence>
<comment type="caution">
    <text evidence="5">The sequence shown here is derived from an EMBL/GenBank/DDBJ whole genome shotgun (WGS) entry which is preliminary data.</text>
</comment>
<dbReference type="EMBL" id="FXTU01000017">
    <property type="protein sequence ID" value="SMP36220.1"/>
    <property type="molecule type" value="Genomic_DNA"/>
</dbReference>
<dbReference type="RefSeq" id="WP_102992702.1">
    <property type="nucleotide sequence ID" value="NZ_FXTU01000017.1"/>
</dbReference>
<evidence type="ECO:0000256" key="1">
    <source>
        <dbReference type="ARBA" id="ARBA00011744"/>
    </source>
</evidence>
<proteinExistence type="inferred from homology"/>
<dbReference type="GO" id="GO:0009097">
    <property type="term" value="P:isoleucine biosynthetic process"/>
    <property type="evidence" value="ECO:0007669"/>
    <property type="project" value="UniProtKB-UniRule"/>
</dbReference>
<feature type="domain" description="ACT" evidence="4">
    <location>
        <begin position="4"/>
        <end position="78"/>
    </location>
</feature>
<dbReference type="NCBIfam" id="TIGR00119">
    <property type="entry name" value="acolac_sm"/>
    <property type="match status" value="1"/>
</dbReference>
<comment type="pathway">
    <text evidence="3">Amino-acid biosynthesis; L-valine biosynthesis; L-valine from pyruvate: step 1/4.</text>
</comment>
<organism evidence="5 6">
    <name type="scientific">Laceyella tengchongensis</name>
    <dbReference type="NCBI Taxonomy" id="574699"/>
    <lineage>
        <taxon>Bacteria</taxon>
        <taxon>Bacillati</taxon>
        <taxon>Bacillota</taxon>
        <taxon>Bacilli</taxon>
        <taxon>Bacillales</taxon>
        <taxon>Thermoactinomycetaceae</taxon>
        <taxon>Laceyella</taxon>
    </lineage>
</organism>
<evidence type="ECO:0000313" key="5">
    <source>
        <dbReference type="EMBL" id="SMP36220.1"/>
    </source>
</evidence>
<name>A0AA46AH94_9BACL</name>
<gene>
    <name evidence="5" type="ORF">SAMN06265361_1175</name>
</gene>
<evidence type="ECO:0000259" key="4">
    <source>
        <dbReference type="PROSITE" id="PS51671"/>
    </source>
</evidence>
<dbReference type="AlphaFoldDB" id="A0AA46AH94"/>
<dbReference type="PANTHER" id="PTHR30239:SF0">
    <property type="entry name" value="ACETOLACTATE SYNTHASE SMALL SUBUNIT 1, CHLOROPLASTIC"/>
    <property type="match status" value="1"/>
</dbReference>
<evidence type="ECO:0000256" key="2">
    <source>
        <dbReference type="ARBA" id="ARBA00048670"/>
    </source>
</evidence>
<dbReference type="InterPro" id="IPR045865">
    <property type="entry name" value="ACT-like_dom_sf"/>
</dbReference>
<dbReference type="InterPro" id="IPR004789">
    <property type="entry name" value="Acetalactate_synth_ssu"/>
</dbReference>
<dbReference type="Proteomes" id="UP001157946">
    <property type="component" value="Unassembled WGS sequence"/>
</dbReference>
<comment type="similarity">
    <text evidence="3">Belongs to the acetolactate synthase small subunit family.</text>
</comment>
<dbReference type="GO" id="GO:0009099">
    <property type="term" value="P:L-valine biosynthetic process"/>
    <property type="evidence" value="ECO:0007669"/>
    <property type="project" value="UniProtKB-UniRule"/>
</dbReference>
<sequence>MKQTIKLRVNPKSSALARVMGMYVRRGIDIEHLLVEKEERSDFSTMTITMDCDALKLDQMIRQLSKQIDVIAVQKLSGESH</sequence>
<dbReference type="Pfam" id="PF22629">
    <property type="entry name" value="ACT_AHAS_ss"/>
    <property type="match status" value="1"/>
</dbReference>
<dbReference type="Gene3D" id="3.30.70.260">
    <property type="match status" value="1"/>
</dbReference>
<dbReference type="EC" id="2.2.1.6" evidence="3"/>
<keyword evidence="3" id="KW-0100">Branched-chain amino acid biosynthesis</keyword>
<accession>A0AA46AH94</accession>
<dbReference type="GO" id="GO:0005829">
    <property type="term" value="C:cytosol"/>
    <property type="evidence" value="ECO:0007669"/>
    <property type="project" value="TreeGrafter"/>
</dbReference>
<comment type="pathway">
    <text evidence="3">Amino-acid biosynthesis; L-isoleucine biosynthesis; L-isoleucine from 2-oxobutanoate: step 1/4.</text>
</comment>
<dbReference type="GO" id="GO:0003984">
    <property type="term" value="F:acetolactate synthase activity"/>
    <property type="evidence" value="ECO:0007669"/>
    <property type="project" value="UniProtKB-UniRule"/>
</dbReference>
<keyword evidence="3" id="KW-0028">Amino-acid biosynthesis</keyword>
<dbReference type="SUPFAM" id="SSF55021">
    <property type="entry name" value="ACT-like"/>
    <property type="match status" value="1"/>
</dbReference>
<evidence type="ECO:0000256" key="3">
    <source>
        <dbReference type="RuleBase" id="RU368092"/>
    </source>
</evidence>
<comment type="function">
    <text evidence="3">Catalyzes the conversion of 2 pyruvate molecules into acetolactate in the first common step of the biosynthetic pathway of the branched-amino acids such as leucine, isoleucine, and valine.</text>
</comment>
<dbReference type="PROSITE" id="PS51671">
    <property type="entry name" value="ACT"/>
    <property type="match status" value="1"/>
</dbReference>
<dbReference type="GO" id="GO:1990610">
    <property type="term" value="F:acetolactate synthase regulator activity"/>
    <property type="evidence" value="ECO:0007669"/>
    <property type="project" value="UniProtKB-UniRule"/>
</dbReference>
<keyword evidence="6" id="KW-1185">Reference proteome</keyword>
<comment type="subunit">
    <text evidence="1 3">Dimer of large and small chains.</text>
</comment>
<reference evidence="5" key="1">
    <citation type="submission" date="2017-05" db="EMBL/GenBank/DDBJ databases">
        <authorList>
            <person name="Varghese N."/>
            <person name="Submissions S."/>
        </authorList>
    </citation>
    <scope>NUCLEOTIDE SEQUENCE</scope>
    <source>
        <strain evidence="5">DSM 45262</strain>
    </source>
</reference>
<protein>
    <recommendedName>
        <fullName evidence="3">Acetolactate synthase small subunit</fullName>
        <shortName evidence="3">AHAS</shortName>
        <shortName evidence="3">ALS</shortName>
        <ecNumber evidence="3">2.2.1.6</ecNumber>
    </recommendedName>
    <alternativeName>
        <fullName evidence="3">Acetohydroxy-acid synthase small subunit</fullName>
    </alternativeName>
</protein>
<dbReference type="InterPro" id="IPR002912">
    <property type="entry name" value="ACT_dom"/>
</dbReference>
<dbReference type="SMR" id="A0AA46AH94"/>
<dbReference type="InterPro" id="IPR054480">
    <property type="entry name" value="AHAS_small-like_ACT"/>
</dbReference>
<comment type="catalytic activity">
    <reaction evidence="2 3">
        <text>2 pyruvate + H(+) = (2S)-2-acetolactate + CO2</text>
        <dbReference type="Rhea" id="RHEA:25249"/>
        <dbReference type="ChEBI" id="CHEBI:15361"/>
        <dbReference type="ChEBI" id="CHEBI:15378"/>
        <dbReference type="ChEBI" id="CHEBI:16526"/>
        <dbReference type="ChEBI" id="CHEBI:58476"/>
        <dbReference type="EC" id="2.2.1.6"/>
    </reaction>
</comment>
<keyword evidence="3" id="KW-0808">Transferase</keyword>